<gene>
    <name evidence="8" type="ORF">RT41_GL000438</name>
</gene>
<dbReference type="PANTHER" id="PTHR23511:SF34">
    <property type="entry name" value="SYNAPTIC VESICLE GLYCOPROTEIN 2"/>
    <property type="match status" value="1"/>
</dbReference>
<dbReference type="AlphaFoldDB" id="A0A2A5RJE9"/>
<comment type="caution">
    <text evidence="8">The sequence shown here is derived from an EMBL/GenBank/DDBJ whole genome shotgun (WGS) entry which is preliminary data.</text>
</comment>
<keyword evidence="2" id="KW-0813">Transport</keyword>
<protein>
    <submittedName>
        <fullName evidence="8">Major facilitator transporter</fullName>
    </submittedName>
</protein>
<dbReference type="GO" id="GO:0005886">
    <property type="term" value="C:plasma membrane"/>
    <property type="evidence" value="ECO:0007669"/>
    <property type="project" value="UniProtKB-SubCell"/>
</dbReference>
<accession>A0A2A5RJE9</accession>
<feature type="transmembrane region" description="Helical" evidence="6">
    <location>
        <begin position="90"/>
        <end position="111"/>
    </location>
</feature>
<feature type="transmembrane region" description="Helical" evidence="6">
    <location>
        <begin position="123"/>
        <end position="143"/>
    </location>
</feature>
<evidence type="ECO:0000256" key="4">
    <source>
        <dbReference type="ARBA" id="ARBA00022989"/>
    </source>
</evidence>
<feature type="domain" description="Major facilitator superfamily (MFS) profile" evidence="7">
    <location>
        <begin position="1"/>
        <end position="376"/>
    </location>
</feature>
<comment type="subcellular location">
    <subcellularLocation>
        <location evidence="1">Cell membrane</location>
        <topology evidence="1">Multi-pass membrane protein</topology>
    </subcellularLocation>
</comment>
<keyword evidence="5 6" id="KW-0472">Membrane</keyword>
<keyword evidence="4 6" id="KW-1133">Transmembrane helix</keyword>
<evidence type="ECO:0000313" key="8">
    <source>
        <dbReference type="EMBL" id="PCR99247.1"/>
    </source>
</evidence>
<feature type="transmembrane region" description="Helical" evidence="6">
    <location>
        <begin position="198"/>
        <end position="218"/>
    </location>
</feature>
<feature type="transmembrane region" description="Helical" evidence="6">
    <location>
        <begin position="7"/>
        <end position="24"/>
    </location>
</feature>
<evidence type="ECO:0000259" key="7">
    <source>
        <dbReference type="PROSITE" id="PS50850"/>
    </source>
</evidence>
<keyword evidence="3 6" id="KW-0812">Transmembrane</keyword>
<dbReference type="PANTHER" id="PTHR23511">
    <property type="entry name" value="SYNAPTIC VESICLE GLYCOPROTEIN 2"/>
    <property type="match status" value="1"/>
</dbReference>
<name>A0A2A5RJE9_9LACT</name>
<proteinExistence type="predicted"/>
<dbReference type="STRING" id="1291764.GCA_001311235_02700"/>
<evidence type="ECO:0000256" key="5">
    <source>
        <dbReference type="ARBA" id="ARBA00023136"/>
    </source>
</evidence>
<dbReference type="InterPro" id="IPR011701">
    <property type="entry name" value="MFS"/>
</dbReference>
<keyword evidence="9" id="KW-1185">Reference proteome</keyword>
<feature type="transmembrane region" description="Helical" evidence="6">
    <location>
        <begin position="65"/>
        <end position="84"/>
    </location>
</feature>
<dbReference type="SUPFAM" id="SSF103473">
    <property type="entry name" value="MFS general substrate transporter"/>
    <property type="match status" value="1"/>
</dbReference>
<evidence type="ECO:0000256" key="1">
    <source>
        <dbReference type="ARBA" id="ARBA00004651"/>
    </source>
</evidence>
<evidence type="ECO:0000256" key="6">
    <source>
        <dbReference type="SAM" id="Phobius"/>
    </source>
</evidence>
<feature type="transmembrane region" description="Helical" evidence="6">
    <location>
        <begin position="149"/>
        <end position="167"/>
    </location>
</feature>
<organism evidence="8 9">
    <name type="scientific">Lactococcus fujiensis JCM 16395</name>
    <dbReference type="NCBI Taxonomy" id="1291764"/>
    <lineage>
        <taxon>Bacteria</taxon>
        <taxon>Bacillati</taxon>
        <taxon>Bacillota</taxon>
        <taxon>Bacilli</taxon>
        <taxon>Lactobacillales</taxon>
        <taxon>Streptococcaceae</taxon>
        <taxon>Lactococcus</taxon>
    </lineage>
</organism>
<dbReference type="Gene3D" id="1.20.1250.20">
    <property type="entry name" value="MFS general substrate transporter like domains"/>
    <property type="match status" value="2"/>
</dbReference>
<dbReference type="InterPro" id="IPR020846">
    <property type="entry name" value="MFS_dom"/>
</dbReference>
<dbReference type="Pfam" id="PF07690">
    <property type="entry name" value="MFS_1"/>
    <property type="match status" value="1"/>
</dbReference>
<evidence type="ECO:0000256" key="3">
    <source>
        <dbReference type="ARBA" id="ARBA00022692"/>
    </source>
</evidence>
<dbReference type="Proteomes" id="UP000218181">
    <property type="component" value="Unassembled WGS sequence"/>
</dbReference>
<dbReference type="GO" id="GO:0022857">
    <property type="term" value="F:transmembrane transporter activity"/>
    <property type="evidence" value="ECO:0007669"/>
    <property type="project" value="InterPro"/>
</dbReference>
<feature type="transmembrane region" description="Helical" evidence="6">
    <location>
        <begin position="354"/>
        <end position="374"/>
    </location>
</feature>
<feature type="transmembrane region" description="Helical" evidence="6">
    <location>
        <begin position="262"/>
        <end position="280"/>
    </location>
</feature>
<feature type="transmembrane region" description="Helical" evidence="6">
    <location>
        <begin position="36"/>
        <end position="53"/>
    </location>
</feature>
<feature type="transmembrane region" description="Helical" evidence="6">
    <location>
        <begin position="286"/>
        <end position="308"/>
    </location>
</feature>
<dbReference type="PROSITE" id="PS50850">
    <property type="entry name" value="MFS"/>
    <property type="match status" value="1"/>
</dbReference>
<evidence type="ECO:0000256" key="2">
    <source>
        <dbReference type="ARBA" id="ARBA00022448"/>
    </source>
</evidence>
<evidence type="ECO:0000313" key="9">
    <source>
        <dbReference type="Proteomes" id="UP000218181"/>
    </source>
</evidence>
<dbReference type="InterPro" id="IPR036259">
    <property type="entry name" value="MFS_trans_sf"/>
</dbReference>
<reference evidence="8 9" key="1">
    <citation type="submission" date="2014-12" db="EMBL/GenBank/DDBJ databases">
        <title>Draft genome sequences of 10 type strains of Lactococcus.</title>
        <authorList>
            <person name="Sun Z."/>
            <person name="Zhong Z."/>
            <person name="Liu W."/>
            <person name="Zhang W."/>
            <person name="Zhang H."/>
        </authorList>
    </citation>
    <scope>NUCLEOTIDE SEQUENCE [LARGE SCALE GENOMIC DNA]</scope>
    <source>
        <strain evidence="8 9">JCM 16395</strain>
    </source>
</reference>
<feature type="transmembrane region" description="Helical" evidence="6">
    <location>
        <begin position="328"/>
        <end position="348"/>
    </location>
</feature>
<dbReference type="EMBL" id="JXJU01000010">
    <property type="protein sequence ID" value="PCR99247.1"/>
    <property type="molecule type" value="Genomic_DNA"/>
</dbReference>
<feature type="transmembrane region" description="Helical" evidence="6">
    <location>
        <begin position="230"/>
        <end position="250"/>
    </location>
</feature>
<sequence length="378" mass="41973">MIVGTAWMIDALDVALLSFIMPLLKNDWHLNPTQLGLLGSVTSVGMIVGAFLCGRLSDKFGRKRVMLWTLFIFSLSNLALSLAPDVNWFMFIRFITGIGLGGELPVAAALLADHYRGKEREKILILGDSFWAYGWILASLMAFLIIPYFGWRITAALVSIFSVYAFILRKHLPDDPKVGSPKENALKILFSRTYRSPLITLSILWFITMLTYYGIFLWLPSILVIKGFSIVNSLGFTLMISIAQLPGYYLAAFLMDKMNRKILLSIYLMGTIISCLFFGFGNNIELILVAGAFMSFFDLGAWGILIALTPTQFPIEIRGSGMGTAQAVGRIGATIGPFLVGWMIGIGFGISTVLILFVVLLFIAIVVLFFGFNLRNYE</sequence>